<keyword evidence="3" id="KW-1185">Reference proteome</keyword>
<evidence type="ECO:0000313" key="2">
    <source>
        <dbReference type="EMBL" id="OSX79228.1"/>
    </source>
</evidence>
<evidence type="ECO:0000256" key="1">
    <source>
        <dbReference type="SAM" id="MobiDB-lite"/>
    </source>
</evidence>
<protein>
    <submittedName>
        <fullName evidence="2">Uncharacterized protein</fullName>
    </submittedName>
</protein>
<feature type="region of interest" description="Disordered" evidence="1">
    <location>
        <begin position="39"/>
        <end position="76"/>
    </location>
</feature>
<proteinExistence type="predicted"/>
<gene>
    <name evidence="2" type="ORF">BU14_0084s0042</name>
</gene>
<sequence>MDNDTSRRVAKSRLSAGASEGASAAETAGARCGFPKALGGPSSSVSAGAGASGGSRDEDGPEAGDALDMDGEASMGEEEAGGLPAVFKAPSNALADFLVYVFYAFAFITIARPITLINLNFEDFSFPDLSVAENDVFFNLHGHHRLFEVSLRVTKTGASTNDVLKVRVFSFFADISEEEEKHHGAQAFVQCPSEELNLPQLLQPVVLFALSAPGVHMDMGILAEQPVFPSLSQRTMAGCVAFFKKRSETDVNARFVADLARIGQDLVLGERACRMYGFRRGGAQALLDRTGLYEQVMKLGEWKPTSNSFLRYITKMNARETLRSTMRSFAQDDVKQVVAQLLSTFNTWAVGLVRDLCAHASFENGVVDHSAMVEFEANNVKALGTLVCECVLSVRNGKEEEAASEKDE</sequence>
<organism evidence="2 3">
    <name type="scientific">Porphyra umbilicalis</name>
    <name type="common">Purple laver</name>
    <name type="synonym">Red alga</name>
    <dbReference type="NCBI Taxonomy" id="2786"/>
    <lineage>
        <taxon>Eukaryota</taxon>
        <taxon>Rhodophyta</taxon>
        <taxon>Bangiophyceae</taxon>
        <taxon>Bangiales</taxon>
        <taxon>Bangiaceae</taxon>
        <taxon>Porphyra</taxon>
    </lineage>
</organism>
<evidence type="ECO:0000313" key="3">
    <source>
        <dbReference type="Proteomes" id="UP000218209"/>
    </source>
</evidence>
<accession>A0A1X6PEE5</accession>
<dbReference type="AlphaFoldDB" id="A0A1X6PEE5"/>
<reference evidence="2 3" key="1">
    <citation type="submission" date="2017-03" db="EMBL/GenBank/DDBJ databases">
        <title>WGS assembly of Porphyra umbilicalis.</title>
        <authorList>
            <person name="Brawley S.H."/>
            <person name="Blouin N.A."/>
            <person name="Ficko-Blean E."/>
            <person name="Wheeler G.L."/>
            <person name="Lohr M."/>
            <person name="Goodson H.V."/>
            <person name="Jenkins J.W."/>
            <person name="Blaby-Haas C.E."/>
            <person name="Helliwell K.E."/>
            <person name="Chan C."/>
            <person name="Marriage T."/>
            <person name="Bhattacharya D."/>
            <person name="Klein A.S."/>
            <person name="Badis Y."/>
            <person name="Brodie J."/>
            <person name="Cao Y."/>
            <person name="Collen J."/>
            <person name="Dittami S.M."/>
            <person name="Gachon C.M."/>
            <person name="Green B.R."/>
            <person name="Karpowicz S."/>
            <person name="Kim J.W."/>
            <person name="Kudahl U."/>
            <person name="Lin S."/>
            <person name="Michel G."/>
            <person name="Mittag M."/>
            <person name="Olson B.J."/>
            <person name="Pangilinan J."/>
            <person name="Peng Y."/>
            <person name="Qiu H."/>
            <person name="Shu S."/>
            <person name="Singer J.T."/>
            <person name="Smith A.G."/>
            <person name="Sprecher B.N."/>
            <person name="Wagner V."/>
            <person name="Wang W."/>
            <person name="Wang Z.-Y."/>
            <person name="Yan J."/>
            <person name="Yarish C."/>
            <person name="Zoeuner-Riek S."/>
            <person name="Zhuang Y."/>
            <person name="Zou Y."/>
            <person name="Lindquist E.A."/>
            <person name="Grimwood J."/>
            <person name="Barry K."/>
            <person name="Rokhsar D.S."/>
            <person name="Schmutz J."/>
            <person name="Stiller J.W."/>
            <person name="Grossman A.R."/>
            <person name="Prochnik S.E."/>
        </authorList>
    </citation>
    <scope>NUCLEOTIDE SEQUENCE [LARGE SCALE GENOMIC DNA]</scope>
    <source>
        <strain evidence="2">4086291</strain>
    </source>
</reference>
<name>A0A1X6PEE5_PORUM</name>
<dbReference type="GO" id="GO:0003677">
    <property type="term" value="F:DNA binding"/>
    <property type="evidence" value="ECO:0007669"/>
    <property type="project" value="InterPro"/>
</dbReference>
<dbReference type="EMBL" id="KV918795">
    <property type="protein sequence ID" value="OSX79228.1"/>
    <property type="molecule type" value="Genomic_DNA"/>
</dbReference>
<dbReference type="GO" id="GO:0006310">
    <property type="term" value="P:DNA recombination"/>
    <property type="evidence" value="ECO:0007669"/>
    <property type="project" value="InterPro"/>
</dbReference>
<feature type="compositionally biased region" description="Low complexity" evidence="1">
    <location>
        <begin position="15"/>
        <end position="25"/>
    </location>
</feature>
<dbReference type="InterPro" id="IPR013762">
    <property type="entry name" value="Integrase-like_cat_sf"/>
</dbReference>
<feature type="compositionally biased region" description="Low complexity" evidence="1">
    <location>
        <begin position="39"/>
        <end position="49"/>
    </location>
</feature>
<dbReference type="Proteomes" id="UP000218209">
    <property type="component" value="Unassembled WGS sequence"/>
</dbReference>
<dbReference type="GO" id="GO:0015074">
    <property type="term" value="P:DNA integration"/>
    <property type="evidence" value="ECO:0007669"/>
    <property type="project" value="InterPro"/>
</dbReference>
<feature type="region of interest" description="Disordered" evidence="1">
    <location>
        <begin position="1"/>
        <end position="25"/>
    </location>
</feature>
<feature type="compositionally biased region" description="Acidic residues" evidence="1">
    <location>
        <begin position="59"/>
        <end position="76"/>
    </location>
</feature>
<dbReference type="Gene3D" id="1.10.443.10">
    <property type="entry name" value="Intergrase catalytic core"/>
    <property type="match status" value="1"/>
</dbReference>